<evidence type="ECO:0000256" key="7">
    <source>
        <dbReference type="ARBA" id="ARBA00023170"/>
    </source>
</evidence>
<evidence type="ECO:0000256" key="4">
    <source>
        <dbReference type="ARBA" id="ARBA00023015"/>
    </source>
</evidence>
<proteinExistence type="predicted"/>
<dbReference type="SUPFAM" id="SSF48508">
    <property type="entry name" value="Nuclear receptor ligand-binding domain"/>
    <property type="match status" value="1"/>
</dbReference>
<dbReference type="Proteomes" id="UP001175271">
    <property type="component" value="Unassembled WGS sequence"/>
</dbReference>
<evidence type="ECO:0000259" key="9">
    <source>
        <dbReference type="PROSITE" id="PS51030"/>
    </source>
</evidence>
<dbReference type="GO" id="GO:0003700">
    <property type="term" value="F:DNA-binding transcription factor activity"/>
    <property type="evidence" value="ECO:0007669"/>
    <property type="project" value="InterPro"/>
</dbReference>
<keyword evidence="6" id="KW-0804">Transcription</keyword>
<evidence type="ECO:0000313" key="11">
    <source>
        <dbReference type="Proteomes" id="UP001175271"/>
    </source>
</evidence>
<evidence type="ECO:0000256" key="6">
    <source>
        <dbReference type="ARBA" id="ARBA00023163"/>
    </source>
</evidence>
<dbReference type="EMBL" id="JAUCMV010000003">
    <property type="protein sequence ID" value="KAK0409619.1"/>
    <property type="molecule type" value="Genomic_DNA"/>
</dbReference>
<dbReference type="AlphaFoldDB" id="A0AA39HQJ5"/>
<keyword evidence="7" id="KW-0675">Receptor</keyword>
<protein>
    <recommendedName>
        <fullName evidence="9">Nuclear receptor domain-containing protein</fullName>
    </recommendedName>
</protein>
<evidence type="ECO:0000256" key="8">
    <source>
        <dbReference type="ARBA" id="ARBA00023242"/>
    </source>
</evidence>
<dbReference type="Gene3D" id="3.30.50.10">
    <property type="entry name" value="Erythroid Transcription Factor GATA-1, subunit A"/>
    <property type="match status" value="1"/>
</dbReference>
<dbReference type="PANTHER" id="PTHR46011">
    <property type="entry name" value="NUCLEAR HORMONE RECEPTOR FAMILY MEMBER NHR-86-RELATED"/>
    <property type="match status" value="1"/>
</dbReference>
<organism evidence="10 11">
    <name type="scientific">Steinernema hermaphroditum</name>
    <dbReference type="NCBI Taxonomy" id="289476"/>
    <lineage>
        <taxon>Eukaryota</taxon>
        <taxon>Metazoa</taxon>
        <taxon>Ecdysozoa</taxon>
        <taxon>Nematoda</taxon>
        <taxon>Chromadorea</taxon>
        <taxon>Rhabditida</taxon>
        <taxon>Tylenchina</taxon>
        <taxon>Panagrolaimomorpha</taxon>
        <taxon>Strongyloidoidea</taxon>
        <taxon>Steinernematidae</taxon>
        <taxon>Steinernema</taxon>
    </lineage>
</organism>
<keyword evidence="1" id="KW-0479">Metal-binding</keyword>
<evidence type="ECO:0000256" key="2">
    <source>
        <dbReference type="ARBA" id="ARBA00022771"/>
    </source>
</evidence>
<dbReference type="InterPro" id="IPR013088">
    <property type="entry name" value="Znf_NHR/GATA"/>
</dbReference>
<dbReference type="PANTHER" id="PTHR46011:SF6">
    <property type="entry name" value="HIGH ZINC ACTIVATED NUCLEAR RECEPTOR PROTEIN"/>
    <property type="match status" value="1"/>
</dbReference>
<evidence type="ECO:0000256" key="3">
    <source>
        <dbReference type="ARBA" id="ARBA00022833"/>
    </source>
</evidence>
<evidence type="ECO:0000256" key="5">
    <source>
        <dbReference type="ARBA" id="ARBA00023125"/>
    </source>
</evidence>
<dbReference type="InterPro" id="IPR035500">
    <property type="entry name" value="NHR-like_dom_sf"/>
</dbReference>
<keyword evidence="5" id="KW-0238">DNA-binding</keyword>
<reference evidence="10" key="1">
    <citation type="submission" date="2023-06" db="EMBL/GenBank/DDBJ databases">
        <title>Genomic analysis of the entomopathogenic nematode Steinernema hermaphroditum.</title>
        <authorList>
            <person name="Schwarz E.M."/>
            <person name="Heppert J.K."/>
            <person name="Baniya A."/>
            <person name="Schwartz H.T."/>
            <person name="Tan C.-H."/>
            <person name="Antoshechkin I."/>
            <person name="Sternberg P.W."/>
            <person name="Goodrich-Blair H."/>
            <person name="Dillman A.R."/>
        </authorList>
    </citation>
    <scope>NUCLEOTIDE SEQUENCE</scope>
    <source>
        <strain evidence="10">PS9179</strain>
        <tissue evidence="10">Whole animal</tissue>
    </source>
</reference>
<keyword evidence="4" id="KW-0805">Transcription regulation</keyword>
<dbReference type="GO" id="GO:0043565">
    <property type="term" value="F:sequence-specific DNA binding"/>
    <property type="evidence" value="ECO:0007669"/>
    <property type="project" value="InterPro"/>
</dbReference>
<name>A0AA39HQJ5_9BILA</name>
<dbReference type="Pfam" id="PF00105">
    <property type="entry name" value="zf-C4"/>
    <property type="match status" value="1"/>
</dbReference>
<feature type="domain" description="Nuclear receptor" evidence="9">
    <location>
        <begin position="15"/>
        <end position="96"/>
    </location>
</feature>
<keyword evidence="8" id="KW-0539">Nucleus</keyword>
<dbReference type="GO" id="GO:0005634">
    <property type="term" value="C:nucleus"/>
    <property type="evidence" value="ECO:0007669"/>
    <property type="project" value="TreeGrafter"/>
</dbReference>
<keyword evidence="2" id="KW-0863">Zinc-finger</keyword>
<gene>
    <name evidence="10" type="ORF">QR680_004656</name>
</gene>
<comment type="caution">
    <text evidence="10">The sequence shown here is derived from an EMBL/GenBank/DDBJ whole genome shotgun (WGS) entry which is preliminary data.</text>
</comment>
<evidence type="ECO:0000256" key="1">
    <source>
        <dbReference type="ARBA" id="ARBA00022723"/>
    </source>
</evidence>
<sequence length="386" mass="44837">MEQHGMESSQTTEKDDVCRICSKEVRILYIYGTTACRACAAFFARSVKDGKKYECKKNYMACSDDSVNGVSAIHACKKCRFERCLREGMKEEYLKSMKRPFLETLHLSTTTRSEQLPLLSSTLRAIEHVNKYRFYTNSKVVFGTSEVNGRYFTGLDYRQSFVENSIVFRRLFDFLPVLSGLDGCTKECMFKNSLSLYAVLMHSVNNAHHLFNGSDENRFYVFPNKYVDLDDLKLAEYFTTYHKGVLQKGQIEALQMIGRITKRVMLLQRNSVSFAVREHFMTDEDFAAFIIMIIIHTNSSNMADAEWQRAIARLKKIWKELDTHYRITKRNPAMWGNLMFFMSTVQTVSKEYVELMTIHDLTVGNNMYIKTVNEEKSVATKKQMEN</sequence>
<dbReference type="SUPFAM" id="SSF57716">
    <property type="entry name" value="Glucocorticoid receptor-like (DNA-binding domain)"/>
    <property type="match status" value="1"/>
</dbReference>
<evidence type="ECO:0000313" key="10">
    <source>
        <dbReference type="EMBL" id="KAK0409619.1"/>
    </source>
</evidence>
<dbReference type="SMART" id="SM00399">
    <property type="entry name" value="ZnF_C4"/>
    <property type="match status" value="1"/>
</dbReference>
<keyword evidence="3" id="KW-0862">Zinc</keyword>
<dbReference type="GO" id="GO:0008270">
    <property type="term" value="F:zinc ion binding"/>
    <property type="evidence" value="ECO:0007669"/>
    <property type="project" value="UniProtKB-KW"/>
</dbReference>
<dbReference type="PROSITE" id="PS51030">
    <property type="entry name" value="NUCLEAR_REC_DBD_2"/>
    <property type="match status" value="1"/>
</dbReference>
<accession>A0AA39HQJ5</accession>
<dbReference type="InterPro" id="IPR001628">
    <property type="entry name" value="Znf_hrmn_rcpt"/>
</dbReference>
<keyword evidence="11" id="KW-1185">Reference proteome</keyword>